<organism evidence="1 2">
    <name type="scientific">Phreatobacter stygius</name>
    <dbReference type="NCBI Taxonomy" id="1940610"/>
    <lineage>
        <taxon>Bacteria</taxon>
        <taxon>Pseudomonadati</taxon>
        <taxon>Pseudomonadota</taxon>
        <taxon>Alphaproteobacteria</taxon>
        <taxon>Hyphomicrobiales</taxon>
        <taxon>Phreatobacteraceae</taxon>
        <taxon>Phreatobacter</taxon>
    </lineage>
</organism>
<evidence type="ECO:0000313" key="1">
    <source>
        <dbReference type="EMBL" id="QCI67527.1"/>
    </source>
</evidence>
<dbReference type="OrthoDB" id="9804026at2"/>
<name>A0A4D7BI96_9HYPH</name>
<keyword evidence="1" id="KW-0808">Transferase</keyword>
<protein>
    <submittedName>
        <fullName evidence="1">N-acetyltransferase</fullName>
    </submittedName>
</protein>
<dbReference type="InterPro" id="IPR016181">
    <property type="entry name" value="Acyl_CoA_acyltransferase"/>
</dbReference>
<reference evidence="1 2" key="1">
    <citation type="submission" date="2019-04" db="EMBL/GenBank/DDBJ databases">
        <title>Phreatobacter aquaticus sp. nov.</title>
        <authorList>
            <person name="Choi A."/>
        </authorList>
    </citation>
    <scope>NUCLEOTIDE SEQUENCE [LARGE SCALE GENOMIC DNA]</scope>
    <source>
        <strain evidence="1 2">KCTC 52518</strain>
    </source>
</reference>
<dbReference type="GO" id="GO:0016740">
    <property type="term" value="F:transferase activity"/>
    <property type="evidence" value="ECO:0007669"/>
    <property type="project" value="UniProtKB-KW"/>
</dbReference>
<dbReference type="RefSeq" id="WP_136962958.1">
    <property type="nucleotide sequence ID" value="NZ_CP039690.1"/>
</dbReference>
<keyword evidence="2" id="KW-1185">Reference proteome</keyword>
<dbReference type="KEGG" id="pstg:E8M01_26865"/>
<dbReference type="SUPFAM" id="SSF55729">
    <property type="entry name" value="Acyl-CoA N-acyltransferases (Nat)"/>
    <property type="match status" value="1"/>
</dbReference>
<dbReference type="Gene3D" id="3.40.630.30">
    <property type="match status" value="1"/>
</dbReference>
<proteinExistence type="predicted"/>
<evidence type="ECO:0000313" key="2">
    <source>
        <dbReference type="Proteomes" id="UP000298781"/>
    </source>
</evidence>
<sequence>MTWTIETGEPAVQWVAGRLGVAFPQGATALALARDGELVGGAVFCGFTGRDIEVSVAACRTLAWPRAFLVRVGTYAFGELGCARMTMLTSTSNRAVIRIAPRLGAVREGRKRNYYDDGADALVFGILREDWPDGFNA</sequence>
<accession>A0A4D7BI96</accession>
<gene>
    <name evidence="1" type="ORF">E8M01_26865</name>
</gene>
<dbReference type="EMBL" id="CP039690">
    <property type="protein sequence ID" value="QCI67527.1"/>
    <property type="molecule type" value="Genomic_DNA"/>
</dbReference>
<dbReference type="AlphaFoldDB" id="A0A4D7BI96"/>
<dbReference type="Proteomes" id="UP000298781">
    <property type="component" value="Chromosome"/>
</dbReference>